<dbReference type="KEGG" id="lpan:LPMP_281200"/>
<feature type="transmembrane region" description="Helical" evidence="2">
    <location>
        <begin position="218"/>
        <end position="239"/>
    </location>
</feature>
<feature type="compositionally biased region" description="Basic and acidic residues" evidence="1">
    <location>
        <begin position="26"/>
        <end position="39"/>
    </location>
</feature>
<keyword evidence="2" id="KW-0812">Transmembrane</keyword>
<evidence type="ECO:0000313" key="3">
    <source>
        <dbReference type="EMBL" id="AIN99753.1"/>
    </source>
</evidence>
<protein>
    <submittedName>
        <fullName evidence="3">Amastin-like protein, putative</fullName>
    </submittedName>
</protein>
<feature type="transmembrane region" description="Helical" evidence="2">
    <location>
        <begin position="495"/>
        <end position="515"/>
    </location>
</feature>
<dbReference type="VEuPathDB" id="TriTrypDB:LPAL13_280017900"/>
<dbReference type="OrthoDB" id="271020at2759"/>
<evidence type="ECO:0000256" key="2">
    <source>
        <dbReference type="SAM" id="Phobius"/>
    </source>
</evidence>
<dbReference type="VEuPathDB" id="TriTrypDB:LPMP_281200"/>
<feature type="transmembrane region" description="Helical" evidence="2">
    <location>
        <begin position="333"/>
        <end position="354"/>
    </location>
</feature>
<feature type="transmembrane region" description="Helical" evidence="2">
    <location>
        <begin position="405"/>
        <end position="425"/>
    </location>
</feature>
<keyword evidence="2" id="KW-1133">Transmembrane helix</keyword>
<dbReference type="PANTHER" id="PTHR33297:SF4">
    <property type="entry name" value="AMASTIN"/>
    <property type="match status" value="1"/>
</dbReference>
<dbReference type="eggNOG" id="ENOG502SKSJ">
    <property type="taxonomic scope" value="Eukaryota"/>
</dbReference>
<feature type="transmembrane region" description="Helical" evidence="2">
    <location>
        <begin position="431"/>
        <end position="454"/>
    </location>
</feature>
<dbReference type="PANTHER" id="PTHR33297">
    <property type="entry name" value="AMASTIN-LIKE SURFACE PROTEIN-LIKE PROTEIN-RELATED"/>
    <property type="match status" value="1"/>
</dbReference>
<name>A0A088RUS1_LEIPA</name>
<feature type="transmembrane region" description="Helical" evidence="2">
    <location>
        <begin position="148"/>
        <end position="168"/>
    </location>
</feature>
<keyword evidence="2" id="KW-0472">Membrane</keyword>
<reference evidence="3 4" key="1">
    <citation type="journal article" date="2015" name="Sci. Rep.">
        <title>The genome of Leishmania panamensis: insights into genomics of the L. (Viannia) subgenus.</title>
        <authorList>
            <person name="Llanes A."/>
            <person name="Restrepo C.M."/>
            <person name="Vecchio G.D."/>
            <person name="Anguizola F.J."/>
            <person name="Lleonart R."/>
        </authorList>
    </citation>
    <scope>NUCLEOTIDE SEQUENCE [LARGE SCALE GENOMIC DNA]</scope>
    <source>
        <strain evidence="3 4">MHOM/PA/94/PSC-1</strain>
    </source>
</reference>
<keyword evidence="4" id="KW-1185">Reference proteome</keyword>
<evidence type="ECO:0000256" key="1">
    <source>
        <dbReference type="SAM" id="MobiDB-lite"/>
    </source>
</evidence>
<feature type="compositionally biased region" description="Polar residues" evidence="1">
    <location>
        <begin position="16"/>
        <end position="25"/>
    </location>
</feature>
<organism evidence="3 4">
    <name type="scientific">Leishmania panamensis</name>
    <dbReference type="NCBI Taxonomy" id="5679"/>
    <lineage>
        <taxon>Eukaryota</taxon>
        <taxon>Discoba</taxon>
        <taxon>Euglenozoa</taxon>
        <taxon>Kinetoplastea</taxon>
        <taxon>Metakinetoplastina</taxon>
        <taxon>Trypanosomatida</taxon>
        <taxon>Trypanosomatidae</taxon>
        <taxon>Leishmaniinae</taxon>
        <taxon>Leishmania</taxon>
        <taxon>Leishmania guyanensis species complex</taxon>
    </lineage>
</organism>
<proteinExistence type="predicted"/>
<gene>
    <name evidence="3" type="ORF">LPMP_281200</name>
</gene>
<dbReference type="EMBL" id="CP009397">
    <property type="protein sequence ID" value="AIN99753.1"/>
    <property type="molecule type" value="Genomic_DNA"/>
</dbReference>
<dbReference type="Pfam" id="PF07344">
    <property type="entry name" value="Amastin"/>
    <property type="match status" value="2"/>
</dbReference>
<feature type="transmembrane region" description="Helical" evidence="2">
    <location>
        <begin position="293"/>
        <end position="313"/>
    </location>
</feature>
<dbReference type="Proteomes" id="UP000063063">
    <property type="component" value="Chromosome 28"/>
</dbReference>
<accession>A0A088RUS1</accession>
<dbReference type="AlphaFoldDB" id="A0A088RUS1"/>
<sequence>MVSGAKQSPLPGDQDQACNHQSDQYQQKDHRAEHQRGEVPPDDEGEEAAHQHLKTGGTPSFYSKAHSDSLTERYQQRVEQASSVWLSGILSGRSYAPRPKKVYETELSDSTNMKLLKERTYTIPRGYKYFQENLPPVLSPVPKNGYRAALFSHIIFFSIAFVFTLVAACPIPWYRGKNVEESGVNYNERTFNLWKAEGGNYSAVSVRTMKDCPVEKQFYQTIAVCTIVGCVLSLVSLLITGARLVGRSSYGWILLFSFLAFLWTLCGNAMSIRLYYAARCDAPQFSHTARLDVGFALSLLAWIFQLCGFLALFLVTKMNVGPVLNHLRVMDTFYMALLCVSLLFLCTANASTVWKRRFNTLDVKVVRVAYWHTELIMPNGTSLYYAHHHYGCDAFSQCMKASISFLILSSVALFFAIMLAIPAFVSRGCRTISVVFSVITLVFLMVSWVTAVVVRYRSSCSGAIDGTWYQQYPGVPSGIYNGLTSFPGYGVQEGLILPIVAWVIVLGATVLNMRIPWPEVKV</sequence>
<dbReference type="GeneID" id="22576565"/>
<evidence type="ECO:0000313" key="4">
    <source>
        <dbReference type="Proteomes" id="UP000063063"/>
    </source>
</evidence>
<dbReference type="RefSeq" id="XP_010700460.1">
    <property type="nucleotide sequence ID" value="XM_010702158.1"/>
</dbReference>
<feature type="region of interest" description="Disordered" evidence="1">
    <location>
        <begin position="1"/>
        <end position="68"/>
    </location>
</feature>
<dbReference type="InterPro" id="IPR009944">
    <property type="entry name" value="Amastin"/>
</dbReference>
<feature type="transmembrane region" description="Helical" evidence="2">
    <location>
        <begin position="251"/>
        <end position="272"/>
    </location>
</feature>